<accession>A0A075AVI2</accession>
<evidence type="ECO:0000313" key="3">
    <source>
        <dbReference type="Proteomes" id="UP000030755"/>
    </source>
</evidence>
<reference evidence="4" key="2">
    <citation type="journal article" date="2018" name="Nat. Microbiol.">
        <title>Leveraging single-cell genomics to expand the fungal tree of life.</title>
        <authorList>
            <person name="Ahrendt S.R."/>
            <person name="Quandt C.A."/>
            <person name="Ciobanu D."/>
            <person name="Clum A."/>
            <person name="Salamov A."/>
            <person name="Andreopoulos B."/>
            <person name="Cheng J.F."/>
            <person name="Woyke T."/>
            <person name="Pelin A."/>
            <person name="Henrissat B."/>
            <person name="Reynolds N.K."/>
            <person name="Benny G.L."/>
            <person name="Smith M.E."/>
            <person name="James T.Y."/>
            <person name="Grigoriev I.V."/>
        </authorList>
    </citation>
    <scope>NUCLEOTIDE SEQUENCE [LARGE SCALE GENOMIC DNA]</scope>
    <source>
        <strain evidence="4">CSF55</strain>
    </source>
</reference>
<reference evidence="2" key="3">
    <citation type="submission" date="2018-08" db="EMBL/GenBank/DDBJ databases">
        <title>Leveraging single-cell genomics to expand the Fungal Tree of Life.</title>
        <authorList>
            <consortium name="DOE Joint Genome Institute"/>
            <person name="Ahrendt S.R."/>
            <person name="Quandt C.A."/>
            <person name="Ciobanu D."/>
            <person name="Clum A."/>
            <person name="Salamov A."/>
            <person name="Andreopoulos B."/>
            <person name="Cheng J.-F."/>
            <person name="Woyke T."/>
            <person name="Pelin A."/>
            <person name="Henrissat B."/>
            <person name="Reynolds N."/>
            <person name="Benny G.L."/>
            <person name="Smith M.E."/>
            <person name="James T.Y."/>
            <person name="Grigoriev I.V."/>
        </authorList>
    </citation>
    <scope>NUCLEOTIDE SEQUENCE</scope>
    <source>
        <strain evidence="2">CSF55</strain>
    </source>
</reference>
<dbReference type="Pfam" id="PF21813">
    <property type="entry name" value="DUF6882"/>
    <property type="match status" value="1"/>
</dbReference>
<organism evidence="1 3">
    <name type="scientific">Rozella allomycis (strain CSF55)</name>
    <dbReference type="NCBI Taxonomy" id="988480"/>
    <lineage>
        <taxon>Eukaryota</taxon>
        <taxon>Fungi</taxon>
        <taxon>Fungi incertae sedis</taxon>
        <taxon>Cryptomycota</taxon>
        <taxon>Cryptomycota incertae sedis</taxon>
        <taxon>Rozella</taxon>
    </lineage>
</organism>
<dbReference type="InterPro" id="IPR049249">
    <property type="entry name" value="DUF6882"/>
</dbReference>
<proteinExistence type="predicted"/>
<name>A0A075AVI2_ROZAC</name>
<dbReference type="EMBL" id="KE560959">
    <property type="protein sequence ID" value="EPZ34336.1"/>
    <property type="molecule type" value="Genomic_DNA"/>
</dbReference>
<reference evidence="1 3" key="1">
    <citation type="journal article" date="2013" name="Curr. Biol.">
        <title>Shared signatures of parasitism and phylogenomics unite Cryptomycota and microsporidia.</title>
        <authorList>
            <person name="James T.Y."/>
            <person name="Pelin A."/>
            <person name="Bonen L."/>
            <person name="Ahrendt S."/>
            <person name="Sain D."/>
            <person name="Corradi N."/>
            <person name="Stajich J.E."/>
        </authorList>
    </citation>
    <scope>NUCLEOTIDE SEQUENCE [LARGE SCALE GENOMIC DNA]</scope>
    <source>
        <strain evidence="1">CSF55</strain>
        <strain evidence="1">CSF55</strain>
    </source>
</reference>
<protein>
    <submittedName>
        <fullName evidence="1">Uncharacterized protein</fullName>
    </submittedName>
</protein>
<dbReference type="AlphaFoldDB" id="A0A075AVI2"/>
<dbReference type="HOGENOM" id="CLU_1190467_0_0_1"/>
<gene>
    <name evidence="1" type="ORF">O9G_000523</name>
    <name evidence="2" type="ORF">ROZALSC1DRAFT_28446</name>
</gene>
<evidence type="ECO:0000313" key="4">
    <source>
        <dbReference type="Proteomes" id="UP000281549"/>
    </source>
</evidence>
<evidence type="ECO:0000313" key="2">
    <source>
        <dbReference type="EMBL" id="RKP20022.1"/>
    </source>
</evidence>
<sequence>MSRLDEVQKFSKEFEELYSKYGIIGFQKQCFFAKFVEDHNWEADLPNRKIVFENLGSFKIKVVGTLNEDCFHWADQSCPISFSDELSGDVIKSVREFDVKEFKESKLEFEQCEGQDLWFHRLTCVLIPLLGALGVYRCSGVVILIMDPENPLSMPTESKEKLLIEGSYAFQDILHPLCKPLDQKAGWLEYLKYHGFEFAEESDEKGSYIKIKDHQYMISFDGSNVVTKIANKL</sequence>
<dbReference type="Proteomes" id="UP000030755">
    <property type="component" value="Unassembled WGS sequence"/>
</dbReference>
<evidence type="ECO:0000313" key="1">
    <source>
        <dbReference type="EMBL" id="EPZ34336.1"/>
    </source>
</evidence>
<dbReference type="EMBL" id="ML005124">
    <property type="protein sequence ID" value="RKP20022.1"/>
    <property type="molecule type" value="Genomic_DNA"/>
</dbReference>
<dbReference type="Proteomes" id="UP000281549">
    <property type="component" value="Unassembled WGS sequence"/>
</dbReference>
<keyword evidence="3" id="KW-1185">Reference proteome</keyword>